<gene>
    <name evidence="2" type="ORF">PGT21_023269</name>
</gene>
<evidence type="ECO:0000313" key="2">
    <source>
        <dbReference type="EMBL" id="KAA1110497.1"/>
    </source>
</evidence>
<keyword evidence="1" id="KW-0732">Signal</keyword>
<reference evidence="2 3" key="1">
    <citation type="submission" date="2019-05" db="EMBL/GenBank/DDBJ databases">
        <title>Emergence of the Ug99 lineage of the wheat stem rust pathogen through somatic hybridization.</title>
        <authorList>
            <person name="Li F."/>
            <person name="Upadhyaya N.M."/>
            <person name="Sperschneider J."/>
            <person name="Matny O."/>
            <person name="Nguyen-Phuc H."/>
            <person name="Mago R."/>
            <person name="Raley C."/>
            <person name="Miller M.E."/>
            <person name="Silverstein K.A.T."/>
            <person name="Henningsen E."/>
            <person name="Hirsch C.D."/>
            <person name="Visser B."/>
            <person name="Pretorius Z.A."/>
            <person name="Steffenson B.J."/>
            <person name="Schwessinger B."/>
            <person name="Dodds P.N."/>
            <person name="Figueroa M."/>
        </authorList>
    </citation>
    <scope>NUCLEOTIDE SEQUENCE [LARGE SCALE GENOMIC DNA]</scope>
    <source>
        <strain evidence="2">21-0</strain>
    </source>
</reference>
<comment type="caution">
    <text evidence="2">The sequence shown here is derived from an EMBL/GenBank/DDBJ whole genome shotgun (WGS) entry which is preliminary data.</text>
</comment>
<organism evidence="2 3">
    <name type="scientific">Puccinia graminis f. sp. tritici</name>
    <dbReference type="NCBI Taxonomy" id="56615"/>
    <lineage>
        <taxon>Eukaryota</taxon>
        <taxon>Fungi</taxon>
        <taxon>Dikarya</taxon>
        <taxon>Basidiomycota</taxon>
        <taxon>Pucciniomycotina</taxon>
        <taxon>Pucciniomycetes</taxon>
        <taxon>Pucciniales</taxon>
        <taxon>Pucciniaceae</taxon>
        <taxon>Puccinia</taxon>
    </lineage>
</organism>
<dbReference type="AlphaFoldDB" id="A0A5B0QBC6"/>
<name>A0A5B0QBC6_PUCGR</name>
<feature type="signal peptide" evidence="1">
    <location>
        <begin position="1"/>
        <end position="23"/>
    </location>
</feature>
<feature type="chain" id="PRO_5023093309" evidence="1">
    <location>
        <begin position="24"/>
        <end position="147"/>
    </location>
</feature>
<protein>
    <submittedName>
        <fullName evidence="2">Uncharacterized protein</fullName>
    </submittedName>
</protein>
<proteinExistence type="predicted"/>
<keyword evidence="3" id="KW-1185">Reference proteome</keyword>
<evidence type="ECO:0000256" key="1">
    <source>
        <dbReference type="SAM" id="SignalP"/>
    </source>
</evidence>
<accession>A0A5B0QBC6</accession>
<evidence type="ECO:0000313" key="3">
    <source>
        <dbReference type="Proteomes" id="UP000324748"/>
    </source>
</evidence>
<dbReference type="Proteomes" id="UP000324748">
    <property type="component" value="Unassembled WGS sequence"/>
</dbReference>
<dbReference type="OrthoDB" id="10295660at2759"/>
<dbReference type="EMBL" id="VSWC01000027">
    <property type="protein sequence ID" value="KAA1110497.1"/>
    <property type="molecule type" value="Genomic_DNA"/>
</dbReference>
<sequence length="147" mass="16842">MLIALNLILVMVELFHLIPNSRSAVLHRRMEWGGMAQSYGHSGGYVRLETNDGKNEAYVRREELPILAAAQAAAIEAREEEDAMKPRIPYLGPKTVAESQNGESVWEKVKKVYNRPEIKAANFLNLMVFVDHILFNSAMLKWINRFW</sequence>